<dbReference type="AlphaFoldDB" id="A0A077UTR3"/>
<evidence type="ECO:0000313" key="6">
    <source>
        <dbReference type="EMBL" id="CDR27622.1"/>
    </source>
</evidence>
<dbReference type="InterPro" id="IPR003593">
    <property type="entry name" value="AAA+_ATPase"/>
</dbReference>
<sequence>MGLVIEHVTKRFGKMTAVNDISLELESGKMLGFLGRNGAGKTTTFRMILGLSEPTEGYITYNGKKLDKTMYNRIGYLPEERGLHAKMTVEDELKYLATLKGMSKKDIQSQMTYWLDRFDITENRKKRIDSLSKGNQQKIQLLASMLHKPELLILDEPFSGLDPVNVELLKEAVKDLNDWGSTIVYSSHRMEHVEELCDDVCILDKGKLIVSGDIHHVRSSNGYQKVVIESDTPIPDLSQIDGIIQSENIKQGIRLTIEDEAVAKNIYQIVTQQGYVKRFQVVEPSLQDIFIAKVGGKDE</sequence>
<dbReference type="GO" id="GO:0005524">
    <property type="term" value="F:ATP binding"/>
    <property type="evidence" value="ECO:0007669"/>
    <property type="project" value="UniProtKB-KW"/>
</dbReference>
<keyword evidence="6" id="KW-0378">Hydrolase</keyword>
<evidence type="ECO:0000256" key="4">
    <source>
        <dbReference type="ARBA" id="ARBA00022840"/>
    </source>
</evidence>
<dbReference type="Pfam" id="PF13732">
    <property type="entry name" value="DrrA1-3_C"/>
    <property type="match status" value="1"/>
</dbReference>
<keyword evidence="3" id="KW-0547">Nucleotide-binding</keyword>
<evidence type="ECO:0000256" key="2">
    <source>
        <dbReference type="ARBA" id="ARBA00022448"/>
    </source>
</evidence>
<dbReference type="InterPro" id="IPR025302">
    <property type="entry name" value="DrrA1/2-like_C"/>
</dbReference>
<reference evidence="6 7" key="1">
    <citation type="submission" date="2014-05" db="EMBL/GenBank/DDBJ databases">
        <authorList>
            <person name="Aslett A.Martin."/>
            <person name="De Silva Nishadi"/>
        </authorList>
    </citation>
    <scope>NUCLEOTIDE SEQUENCE [LARGE SCALE GENOMIC DNA]</scope>
</reference>
<accession>A0A077UTR3</accession>
<dbReference type="InterPro" id="IPR003439">
    <property type="entry name" value="ABC_transporter-like_ATP-bd"/>
</dbReference>
<dbReference type="GO" id="GO:0016887">
    <property type="term" value="F:ATP hydrolysis activity"/>
    <property type="evidence" value="ECO:0007669"/>
    <property type="project" value="InterPro"/>
</dbReference>
<dbReference type="SUPFAM" id="SSF52540">
    <property type="entry name" value="P-loop containing nucleoside triphosphate hydrolases"/>
    <property type="match status" value="1"/>
</dbReference>
<dbReference type="Pfam" id="PF00005">
    <property type="entry name" value="ABC_tran"/>
    <property type="match status" value="1"/>
</dbReference>
<feature type="domain" description="ABC transporter" evidence="5">
    <location>
        <begin position="3"/>
        <end position="230"/>
    </location>
</feature>
<evidence type="ECO:0000259" key="5">
    <source>
        <dbReference type="PROSITE" id="PS50893"/>
    </source>
</evidence>
<dbReference type="InterPro" id="IPR017871">
    <property type="entry name" value="ABC_transporter-like_CS"/>
</dbReference>
<dbReference type="PROSITE" id="PS50893">
    <property type="entry name" value="ABC_TRANSPORTER_2"/>
    <property type="match status" value="1"/>
</dbReference>
<evidence type="ECO:0000256" key="1">
    <source>
        <dbReference type="ARBA" id="ARBA00005417"/>
    </source>
</evidence>
<dbReference type="EMBL" id="CCEH01000004">
    <property type="protein sequence ID" value="CDR27622.1"/>
    <property type="molecule type" value="Genomic_DNA"/>
</dbReference>
<comment type="similarity">
    <text evidence="1">Belongs to the ABC transporter superfamily.</text>
</comment>
<dbReference type="RefSeq" id="WP_047529741.1">
    <property type="nucleotide sequence ID" value="NZ_CCEH01000004.1"/>
</dbReference>
<dbReference type="PANTHER" id="PTHR42711">
    <property type="entry name" value="ABC TRANSPORTER ATP-BINDING PROTEIN"/>
    <property type="match status" value="1"/>
</dbReference>
<dbReference type="PROSITE" id="PS00211">
    <property type="entry name" value="ABC_TRANSPORTER_1"/>
    <property type="match status" value="1"/>
</dbReference>
<dbReference type="EC" id="3.6.3.-" evidence="6"/>
<organism evidence="6 7">
    <name type="scientific">Staphylococcus schweitzeri</name>
    <dbReference type="NCBI Taxonomy" id="1654388"/>
    <lineage>
        <taxon>Bacteria</taxon>
        <taxon>Bacillati</taxon>
        <taxon>Bacillota</taxon>
        <taxon>Bacilli</taxon>
        <taxon>Bacillales</taxon>
        <taxon>Staphylococcaceae</taxon>
        <taxon>Staphylococcus</taxon>
    </lineage>
</organism>
<name>A0A077UTR3_9STAP</name>
<keyword evidence="2" id="KW-0813">Transport</keyword>
<evidence type="ECO:0000313" key="7">
    <source>
        <dbReference type="Proteomes" id="UP000044616"/>
    </source>
</evidence>
<dbReference type="SMART" id="SM00382">
    <property type="entry name" value="AAA"/>
    <property type="match status" value="1"/>
</dbReference>
<dbReference type="PANTHER" id="PTHR42711:SF5">
    <property type="entry name" value="ABC TRANSPORTER ATP-BINDING PROTEIN NATA"/>
    <property type="match status" value="1"/>
</dbReference>
<dbReference type="Gene3D" id="3.40.50.300">
    <property type="entry name" value="P-loop containing nucleotide triphosphate hydrolases"/>
    <property type="match status" value="1"/>
</dbReference>
<protein>
    <submittedName>
        <fullName evidence="6">ABC transporter ATP-binding protein</fullName>
        <ecNumber evidence="6">3.6.3.-</ecNumber>
    </submittedName>
</protein>
<dbReference type="InterPro" id="IPR050763">
    <property type="entry name" value="ABC_transporter_ATP-binding"/>
</dbReference>
<keyword evidence="4 6" id="KW-0067">ATP-binding</keyword>
<dbReference type="Proteomes" id="UP000044616">
    <property type="component" value="Unassembled WGS sequence"/>
</dbReference>
<gene>
    <name evidence="6" type="primary">lptB</name>
    <name evidence="6" type="ORF">ERS140147_00729</name>
</gene>
<proteinExistence type="inferred from homology"/>
<evidence type="ECO:0000256" key="3">
    <source>
        <dbReference type="ARBA" id="ARBA00022741"/>
    </source>
</evidence>
<dbReference type="InterPro" id="IPR027417">
    <property type="entry name" value="P-loop_NTPase"/>
</dbReference>